<accession>A0A1J5RHZ0</accession>
<dbReference type="PROSITE" id="PS51677">
    <property type="entry name" value="NODB"/>
    <property type="match status" value="1"/>
</dbReference>
<dbReference type="GO" id="GO:0005576">
    <property type="term" value="C:extracellular region"/>
    <property type="evidence" value="ECO:0007669"/>
    <property type="project" value="UniProtKB-SubCell"/>
</dbReference>
<dbReference type="EMBL" id="MLJW01000174">
    <property type="protein sequence ID" value="OIQ95058.1"/>
    <property type="molecule type" value="Genomic_DNA"/>
</dbReference>
<evidence type="ECO:0000259" key="3">
    <source>
        <dbReference type="PROSITE" id="PS51677"/>
    </source>
</evidence>
<dbReference type="PANTHER" id="PTHR34216:SF3">
    <property type="entry name" value="POLY-BETA-1,6-N-ACETYL-D-GLUCOSAMINE N-DEACETYLASE"/>
    <property type="match status" value="1"/>
</dbReference>
<dbReference type="AlphaFoldDB" id="A0A1J5RHZ0"/>
<dbReference type="CDD" id="cd10918">
    <property type="entry name" value="CE4_NodB_like_5s_6s"/>
    <property type="match status" value="1"/>
</dbReference>
<gene>
    <name evidence="4" type="ORF">GALL_229820</name>
</gene>
<evidence type="ECO:0000256" key="2">
    <source>
        <dbReference type="ARBA" id="ARBA00022729"/>
    </source>
</evidence>
<dbReference type="InterPro" id="IPR002509">
    <property type="entry name" value="NODB_dom"/>
</dbReference>
<sequence>MGHFLHFLALGSGLSERLARRQLVRRVVMLHGVGGPDLPVPDFEALLRWMQSRYRLVSLDTLLENLASGKPAGGDVALTFDDGLRNHLRHAYPVLKRLGIPATYFVCPGLIESGRWLWNHEARARLNRMDAPTRTSVAKLAGAPQSAVEPIIDWMKTLAPGKRQDVEQRIRDASPDFAPTSEESDRFDPLAWDDFAQLDPALITIGSHTMSHPILPTLDDASLRWELHESRALLEARLRRTVDLFCYPNGSSDARVRAVARQAYRAAVTTQEGHVLARVDPIAIPRIPVSSHLPLLAWRMHRPTA</sequence>
<dbReference type="SUPFAM" id="SSF88713">
    <property type="entry name" value="Glycoside hydrolase/deacetylase"/>
    <property type="match status" value="1"/>
</dbReference>
<reference evidence="4" key="1">
    <citation type="submission" date="2016-10" db="EMBL/GenBank/DDBJ databases">
        <title>Sequence of Gallionella enrichment culture.</title>
        <authorList>
            <person name="Poehlein A."/>
            <person name="Muehling M."/>
            <person name="Daniel R."/>
        </authorList>
    </citation>
    <scope>NUCLEOTIDE SEQUENCE</scope>
</reference>
<keyword evidence="2" id="KW-0732">Signal</keyword>
<dbReference type="PANTHER" id="PTHR34216">
    <property type="match status" value="1"/>
</dbReference>
<dbReference type="Gene3D" id="3.20.20.370">
    <property type="entry name" value="Glycoside hydrolase/deacetylase"/>
    <property type="match status" value="1"/>
</dbReference>
<dbReference type="InterPro" id="IPR051398">
    <property type="entry name" value="Polysacch_Deacetylase"/>
</dbReference>
<comment type="subcellular location">
    <subcellularLocation>
        <location evidence="1">Secreted</location>
    </subcellularLocation>
</comment>
<feature type="domain" description="NodB homology" evidence="3">
    <location>
        <begin position="74"/>
        <end position="305"/>
    </location>
</feature>
<evidence type="ECO:0000256" key="1">
    <source>
        <dbReference type="ARBA" id="ARBA00004613"/>
    </source>
</evidence>
<dbReference type="GO" id="GO:0016810">
    <property type="term" value="F:hydrolase activity, acting on carbon-nitrogen (but not peptide) bonds"/>
    <property type="evidence" value="ECO:0007669"/>
    <property type="project" value="InterPro"/>
</dbReference>
<protein>
    <submittedName>
        <fullName evidence="4">Polysaccharide deacetylase</fullName>
    </submittedName>
</protein>
<dbReference type="GO" id="GO:0005975">
    <property type="term" value="P:carbohydrate metabolic process"/>
    <property type="evidence" value="ECO:0007669"/>
    <property type="project" value="InterPro"/>
</dbReference>
<name>A0A1J5RHZ0_9ZZZZ</name>
<comment type="caution">
    <text evidence="4">The sequence shown here is derived from an EMBL/GenBank/DDBJ whole genome shotgun (WGS) entry which is preliminary data.</text>
</comment>
<proteinExistence type="predicted"/>
<evidence type="ECO:0000313" key="4">
    <source>
        <dbReference type="EMBL" id="OIQ95058.1"/>
    </source>
</evidence>
<organism evidence="4">
    <name type="scientific">mine drainage metagenome</name>
    <dbReference type="NCBI Taxonomy" id="410659"/>
    <lineage>
        <taxon>unclassified sequences</taxon>
        <taxon>metagenomes</taxon>
        <taxon>ecological metagenomes</taxon>
    </lineage>
</organism>
<dbReference type="Pfam" id="PF01522">
    <property type="entry name" value="Polysacc_deac_1"/>
    <property type="match status" value="1"/>
</dbReference>
<dbReference type="InterPro" id="IPR011330">
    <property type="entry name" value="Glyco_hydro/deAcase_b/a-brl"/>
</dbReference>